<name>A0A9Q1CQS4_HOLLE</name>
<dbReference type="Gene3D" id="2.10.50.10">
    <property type="entry name" value="Tumor Necrosis Factor Receptor, subunit A, domain 2"/>
    <property type="match status" value="1"/>
</dbReference>
<feature type="transmembrane region" description="Helical" evidence="4">
    <location>
        <begin position="890"/>
        <end position="918"/>
    </location>
</feature>
<dbReference type="PROSITE" id="PS51450">
    <property type="entry name" value="LRR"/>
    <property type="match status" value="2"/>
</dbReference>
<comment type="caution">
    <text evidence="5">The sequence shown here is derived from an EMBL/GenBank/DDBJ whole genome shotgun (WGS) entry which is preliminary data.</text>
</comment>
<dbReference type="InterPro" id="IPR003591">
    <property type="entry name" value="Leu-rich_rpt_typical-subtyp"/>
</dbReference>
<evidence type="ECO:0000256" key="1">
    <source>
        <dbReference type="ARBA" id="ARBA00022614"/>
    </source>
</evidence>
<keyword evidence="4" id="KW-0472">Membrane</keyword>
<evidence type="ECO:0000313" key="6">
    <source>
        <dbReference type="Proteomes" id="UP001152320"/>
    </source>
</evidence>
<keyword evidence="4" id="KW-0812">Transmembrane</keyword>
<accession>A0A9Q1CQS4</accession>
<dbReference type="SMART" id="SM01411">
    <property type="entry name" value="Ephrin_rec_like"/>
    <property type="match status" value="1"/>
</dbReference>
<dbReference type="SMART" id="SM00369">
    <property type="entry name" value="LRR_TYP"/>
    <property type="match status" value="6"/>
</dbReference>
<feature type="transmembrane region" description="Helical" evidence="4">
    <location>
        <begin position="538"/>
        <end position="557"/>
    </location>
</feature>
<reference evidence="5" key="1">
    <citation type="submission" date="2021-10" db="EMBL/GenBank/DDBJ databases">
        <title>Tropical sea cucumber genome reveals ecological adaptation and Cuvierian tubules defense mechanism.</title>
        <authorList>
            <person name="Chen T."/>
        </authorList>
    </citation>
    <scope>NUCLEOTIDE SEQUENCE</scope>
    <source>
        <strain evidence="5">Nanhai2018</strain>
        <tissue evidence="5">Muscle</tissue>
    </source>
</reference>
<dbReference type="InterPro" id="IPR001611">
    <property type="entry name" value="Leu-rich_rpt"/>
</dbReference>
<feature type="transmembrane region" description="Helical" evidence="4">
    <location>
        <begin position="658"/>
        <end position="681"/>
    </location>
</feature>
<dbReference type="InterPro" id="IPR032675">
    <property type="entry name" value="LRR_dom_sf"/>
</dbReference>
<sequence>MDHKAFANLSTLKTLNLTGNKITEIPTGAFYNLPSLTNVYLSHNKLRQVAESFFTGYHDGVTLDLSFNKFTNVSKDIFDIRCGYSSLLLAYNKIESLPQDLFSNILLTRTLDLSSNQLTELTPSLFNSSNGIHQLSTLFLQRNNLTSLPEDAFVGLPNLTYLCLFHNKFVDLADAAFSNTRVQYIYLFGNNFQNLSNSSFENEHIMEVHLYGNPVKIVNETAFLGVNQEANLFLNCDTVKEIEQTNIGIKCVSPTYVPEIQVKKEFRWSFQSEGFVCSVDDKGDQARCEPCPRGTYGNGVDKCIPCPPGGYYQDGIGMKAEYPKKMNCKECANGTYVRNGNATSIGQCEVCPDGTNKTRHAGFRACFCMEGYARLDRFGPCEICLEEVEEGVNCTTGFDYKALRKGFYWNWTFAEANLTNYQRFVDNLKNETQFFSNLSSDVKYDQEMPKVHKCPRMDSCPNSNSSTVDASCAKGHTGWLCTKCLPKFYSVMNSCIECPGWEILLLEIAGISCLFVLAFTGIFWQYKKEQLRLDNKRSIVDILISRGKIVLGFYQVIGEFFTSMHEVNWAGKLYVIGEFINYLELNILRIFVRPQCFNENFHMNPKIEFIVGMVFPTVVILMSALFYFLRKAYFMYRQRRQLDYDRRMSFQERLKSKVLTFIIVLLFVTYPPICTIIFQLYPRACETFCYDIKETTCMTVLRSDYHIYCDKKLTPYQYSAYFATAVYVFGFPAVLLYLLWKHSPRSKPSPPRHTMIQETREQSDQEDDENGEEEEQELIPLLRDEPPRPSPVPTWLYSLCENYQSRFWYWEIVELTRKVTQTVLITLLGWEDKLTVLLTIGISVLFLTLHARYMPMKSKFEQRLQMFSLTAILINVLVAAMEVPDEYGDAFATALIMLNVVVILIIAVEALVGLFHFLKISRVHTHMILAVTVPFQWVMARVRRNSDEQE</sequence>
<evidence type="ECO:0000256" key="3">
    <source>
        <dbReference type="SAM" id="MobiDB-lite"/>
    </source>
</evidence>
<dbReference type="Pfam" id="PF13855">
    <property type="entry name" value="LRR_8"/>
    <property type="match status" value="2"/>
</dbReference>
<gene>
    <name evidence="5" type="ORF">HOLleu_02074</name>
</gene>
<keyword evidence="1" id="KW-0433">Leucine-rich repeat</keyword>
<dbReference type="Gene3D" id="3.80.10.10">
    <property type="entry name" value="Ribonuclease Inhibitor"/>
    <property type="match status" value="2"/>
</dbReference>
<organism evidence="5 6">
    <name type="scientific">Holothuria leucospilota</name>
    <name type="common">Black long sea cucumber</name>
    <name type="synonym">Mertensiothuria leucospilota</name>
    <dbReference type="NCBI Taxonomy" id="206669"/>
    <lineage>
        <taxon>Eukaryota</taxon>
        <taxon>Metazoa</taxon>
        <taxon>Echinodermata</taxon>
        <taxon>Eleutherozoa</taxon>
        <taxon>Echinozoa</taxon>
        <taxon>Holothuroidea</taxon>
        <taxon>Aspidochirotacea</taxon>
        <taxon>Aspidochirotida</taxon>
        <taxon>Holothuriidae</taxon>
        <taxon>Holothuria</taxon>
    </lineage>
</organism>
<dbReference type="PANTHER" id="PTHR24366">
    <property type="entry name" value="IG(IMMUNOGLOBULIN) AND LRR(LEUCINE RICH REPEAT) DOMAINS"/>
    <property type="match status" value="1"/>
</dbReference>
<dbReference type="SUPFAM" id="SSF52047">
    <property type="entry name" value="RNI-like"/>
    <property type="match status" value="1"/>
</dbReference>
<dbReference type="Pfam" id="PF00560">
    <property type="entry name" value="LRR_1"/>
    <property type="match status" value="1"/>
</dbReference>
<evidence type="ECO:0000256" key="2">
    <source>
        <dbReference type="ARBA" id="ARBA00022737"/>
    </source>
</evidence>
<evidence type="ECO:0000313" key="5">
    <source>
        <dbReference type="EMBL" id="KAJ8049360.1"/>
    </source>
</evidence>
<feature type="transmembrane region" description="Helical" evidence="4">
    <location>
        <begin position="503"/>
        <end position="526"/>
    </location>
</feature>
<feature type="region of interest" description="Disordered" evidence="3">
    <location>
        <begin position="745"/>
        <end position="786"/>
    </location>
</feature>
<feature type="transmembrane region" description="Helical" evidence="4">
    <location>
        <begin position="866"/>
        <end position="884"/>
    </location>
</feature>
<dbReference type="OrthoDB" id="7451790at2759"/>
<feature type="transmembrane region" description="Helical" evidence="4">
    <location>
        <begin position="720"/>
        <end position="740"/>
    </location>
</feature>
<keyword evidence="4" id="KW-1133">Transmembrane helix</keyword>
<dbReference type="AlphaFoldDB" id="A0A9Q1CQS4"/>
<protein>
    <submittedName>
        <fullName evidence="5">Insulin-like growth factor-binding protein complex acid labile subunit</fullName>
    </submittedName>
</protein>
<proteinExistence type="predicted"/>
<keyword evidence="2" id="KW-0677">Repeat</keyword>
<evidence type="ECO:0000256" key="4">
    <source>
        <dbReference type="SAM" id="Phobius"/>
    </source>
</evidence>
<feature type="transmembrane region" description="Helical" evidence="4">
    <location>
        <begin position="609"/>
        <end position="629"/>
    </location>
</feature>
<dbReference type="EMBL" id="JAIZAY010000001">
    <property type="protein sequence ID" value="KAJ8049360.1"/>
    <property type="molecule type" value="Genomic_DNA"/>
</dbReference>
<feature type="compositionally biased region" description="Acidic residues" evidence="3">
    <location>
        <begin position="764"/>
        <end position="777"/>
    </location>
</feature>
<dbReference type="Proteomes" id="UP001152320">
    <property type="component" value="Chromosome 1"/>
</dbReference>
<keyword evidence="6" id="KW-1185">Reference proteome</keyword>